<keyword evidence="3" id="KW-1185">Reference proteome</keyword>
<dbReference type="GO" id="GO:0030623">
    <property type="term" value="F:U5 snRNA binding"/>
    <property type="evidence" value="ECO:0007669"/>
    <property type="project" value="TreeGrafter"/>
</dbReference>
<reference evidence="2" key="1">
    <citation type="submission" date="2022-07" db="EMBL/GenBank/DDBJ databases">
        <title>Genome Sequence of Leucocoprinus birnbaumii.</title>
        <authorList>
            <person name="Buettner E."/>
        </authorList>
    </citation>
    <scope>NUCLEOTIDE SEQUENCE</scope>
    <source>
        <strain evidence="2">VT141</strain>
    </source>
</reference>
<accession>A0AAD5VVG8</accession>
<dbReference type="GO" id="GO:0030620">
    <property type="term" value="F:U2 snRNA binding"/>
    <property type="evidence" value="ECO:0007669"/>
    <property type="project" value="TreeGrafter"/>
</dbReference>
<dbReference type="GO" id="GO:0030619">
    <property type="term" value="F:U1 snRNA binding"/>
    <property type="evidence" value="ECO:0007669"/>
    <property type="project" value="TreeGrafter"/>
</dbReference>
<dbReference type="Pfam" id="PF08083">
    <property type="entry name" value="PROCN"/>
    <property type="match status" value="1"/>
</dbReference>
<gene>
    <name evidence="2" type="ORF">NP233_g5288</name>
</gene>
<dbReference type="GO" id="GO:0097157">
    <property type="term" value="F:pre-mRNA intronic binding"/>
    <property type="evidence" value="ECO:0007669"/>
    <property type="project" value="TreeGrafter"/>
</dbReference>
<dbReference type="GO" id="GO:0000244">
    <property type="term" value="P:spliceosomal tri-snRNP complex assembly"/>
    <property type="evidence" value="ECO:0007669"/>
    <property type="project" value="TreeGrafter"/>
</dbReference>
<dbReference type="InterPro" id="IPR027652">
    <property type="entry name" value="PRP8"/>
</dbReference>
<dbReference type="GO" id="GO:0017070">
    <property type="term" value="F:U6 snRNA binding"/>
    <property type="evidence" value="ECO:0007669"/>
    <property type="project" value="TreeGrafter"/>
</dbReference>
<dbReference type="Proteomes" id="UP001213000">
    <property type="component" value="Unassembled WGS sequence"/>
</dbReference>
<comment type="caution">
    <text evidence="2">The sequence shown here is derived from an EMBL/GenBank/DDBJ whole genome shotgun (WGS) entry which is preliminary data.</text>
</comment>
<dbReference type="AlphaFoldDB" id="A0AAD5VVG8"/>
<evidence type="ECO:0000313" key="3">
    <source>
        <dbReference type="Proteomes" id="UP001213000"/>
    </source>
</evidence>
<dbReference type="PANTHER" id="PTHR11140">
    <property type="entry name" value="PRE-MRNA SPLICING FACTOR PRP8"/>
    <property type="match status" value="1"/>
</dbReference>
<sequence length="335" mass="38826">MLQAKEHTSLLVLHEGDIFGPNGIDNKDFDPKDWCLFLQTKNLENDLTADGIVLWWAAEPYNRRSGRMRRAQDIPLVRNWYLEHFSPNQPVKFGVSYQKLLKCYVLNELHTRPEKAMLKKNLFRQLKSTKLFQMMRLDWFGAGLQVRRQGCNVVNLFIRRNVELELSPSDYNMNLKPVKTVTTKEHKKSRSGNAFHLCCEILRLTKLLVDARVQFRPGYVDAFQLADTSQYIFAHIGALTGMYQYKHKLMRQALLARALVVVSGLLAEQERQNAYLKDGPYINAEEAVAIRTTTVHWLESRKFSPIPSPDKYGLFPAWVKPTDAEPPPLLVYKWC</sequence>
<evidence type="ECO:0000259" key="1">
    <source>
        <dbReference type="Pfam" id="PF08083"/>
    </source>
</evidence>
<dbReference type="GO" id="GO:0005682">
    <property type="term" value="C:U5 snRNP"/>
    <property type="evidence" value="ECO:0007669"/>
    <property type="project" value="TreeGrafter"/>
</dbReference>
<name>A0AAD5VVG8_9AGAR</name>
<organism evidence="2 3">
    <name type="scientific">Leucocoprinus birnbaumii</name>
    <dbReference type="NCBI Taxonomy" id="56174"/>
    <lineage>
        <taxon>Eukaryota</taxon>
        <taxon>Fungi</taxon>
        <taxon>Dikarya</taxon>
        <taxon>Basidiomycota</taxon>
        <taxon>Agaricomycotina</taxon>
        <taxon>Agaricomycetes</taxon>
        <taxon>Agaricomycetidae</taxon>
        <taxon>Agaricales</taxon>
        <taxon>Agaricineae</taxon>
        <taxon>Agaricaceae</taxon>
        <taxon>Leucocoprinus</taxon>
    </lineage>
</organism>
<dbReference type="PANTHER" id="PTHR11140:SF0">
    <property type="entry name" value="PRE-MRNA-PROCESSING-SPLICING FACTOR 8"/>
    <property type="match status" value="1"/>
</dbReference>
<protein>
    <recommendedName>
        <fullName evidence="1">PROCN domain-containing protein</fullName>
    </recommendedName>
</protein>
<dbReference type="GO" id="GO:0071013">
    <property type="term" value="C:catalytic step 2 spliceosome"/>
    <property type="evidence" value="ECO:0007669"/>
    <property type="project" value="TreeGrafter"/>
</dbReference>
<dbReference type="EMBL" id="JANIEX010000308">
    <property type="protein sequence ID" value="KAJ3569073.1"/>
    <property type="molecule type" value="Genomic_DNA"/>
</dbReference>
<dbReference type="InterPro" id="IPR012592">
    <property type="entry name" value="PROCN"/>
</dbReference>
<feature type="domain" description="PROCN" evidence="1">
    <location>
        <begin position="46"/>
        <end position="259"/>
    </location>
</feature>
<evidence type="ECO:0000313" key="2">
    <source>
        <dbReference type="EMBL" id="KAJ3569073.1"/>
    </source>
</evidence>
<proteinExistence type="predicted"/>